<feature type="signal peptide" evidence="2">
    <location>
        <begin position="1"/>
        <end position="25"/>
    </location>
</feature>
<dbReference type="Gene3D" id="2.60.220.50">
    <property type="match status" value="1"/>
</dbReference>
<evidence type="ECO:0000256" key="1">
    <source>
        <dbReference type="SAM" id="Phobius"/>
    </source>
</evidence>
<proteinExistence type="predicted"/>
<dbReference type="AlphaFoldDB" id="A0A7S1KWA6"/>
<evidence type="ECO:0008006" key="4">
    <source>
        <dbReference type="Google" id="ProtNLM"/>
    </source>
</evidence>
<evidence type="ECO:0000313" key="3">
    <source>
        <dbReference type="EMBL" id="CAD9086032.1"/>
    </source>
</evidence>
<feature type="chain" id="PRO_5030722736" description="GPS domain-containing protein" evidence="2">
    <location>
        <begin position="26"/>
        <end position="498"/>
    </location>
</feature>
<keyword evidence="1" id="KW-1133">Transmembrane helix</keyword>
<gene>
    <name evidence="3" type="ORF">PCOS0759_LOCUS9286</name>
</gene>
<dbReference type="InterPro" id="IPR046338">
    <property type="entry name" value="GAIN_dom_sf"/>
</dbReference>
<feature type="transmembrane region" description="Helical" evidence="1">
    <location>
        <begin position="371"/>
        <end position="398"/>
    </location>
</feature>
<keyword evidence="1" id="KW-0472">Membrane</keyword>
<keyword evidence="2" id="KW-0732">Signal</keyword>
<dbReference type="EMBL" id="HBGD01011266">
    <property type="protein sequence ID" value="CAD9086032.1"/>
    <property type="molecule type" value="Transcribed_RNA"/>
</dbReference>
<protein>
    <recommendedName>
        <fullName evidence="4">GPS domain-containing protein</fullName>
    </recommendedName>
</protein>
<keyword evidence="1" id="KW-0812">Transmembrane</keyword>
<evidence type="ECO:0000256" key="2">
    <source>
        <dbReference type="SAM" id="SignalP"/>
    </source>
</evidence>
<organism evidence="3">
    <name type="scientific">Percolomonas cosmopolitus</name>
    <dbReference type="NCBI Taxonomy" id="63605"/>
    <lineage>
        <taxon>Eukaryota</taxon>
        <taxon>Discoba</taxon>
        <taxon>Heterolobosea</taxon>
        <taxon>Tetramitia</taxon>
        <taxon>Eutetramitia</taxon>
        <taxon>Percolomonadidae</taxon>
        <taxon>Percolomonas</taxon>
    </lineage>
</organism>
<accession>A0A7S1KWA6</accession>
<reference evidence="3" key="1">
    <citation type="submission" date="2021-01" db="EMBL/GenBank/DDBJ databases">
        <authorList>
            <person name="Corre E."/>
            <person name="Pelletier E."/>
            <person name="Niang G."/>
            <person name="Scheremetjew M."/>
            <person name="Finn R."/>
            <person name="Kale V."/>
            <person name="Holt S."/>
            <person name="Cochrane G."/>
            <person name="Meng A."/>
            <person name="Brown T."/>
            <person name="Cohen L."/>
        </authorList>
    </citation>
    <scope>NUCLEOTIDE SEQUENCE</scope>
    <source>
        <strain evidence="3">WS</strain>
    </source>
</reference>
<sequence>MANMPSPPFLVMLIGVLALFSIVASGSIYNPQNLNIDSLPVHYSEEGQFFSNVLIVAQNQTTAIDTYDVLDEAFTTLNAQLANETRMANQVCNSTCSELRDNFRSEAFNIYLAQGQDSSRLMEESLFFIKLFNVPSQLVQATVNNATRFISLKLCSTATVSTSTQEKYVQSLKLLTDADAKSSSTLRAETRQYVGDAFNCYIARILAAYPNADYSFELGTSFAVQLKRFTDASSIRSTFLSIPSLTVKIPDSIPSTAKSILVWRSPVNPHSQGGESRAHVSVQFRDAKNNVLVLRRLSSNLEITYAGDFIQWDYSKKERRPTENICSYWSSTSWHSGDCWLKEESTSLLTCACSRSGEFAVFEKKIDDHSWVLILGFSIALGVLSITVLAIILITYCVHTVTQKQEERFHKKILDEDMKPSTPEKIVSLIRLLGQQLWIKLQPLWNTFDHLFIQSVGNFVSAVISGIGERLSHFFSFEWLRNLVRKVRRSPAAPEGSV</sequence>
<name>A0A7S1KWA6_9EUKA</name>